<evidence type="ECO:0000313" key="2">
    <source>
        <dbReference type="EMBL" id="KAL3818812.1"/>
    </source>
</evidence>
<dbReference type="PANTHER" id="PTHR47641:SF1">
    <property type="entry name" value="GOLGI-ASSOCIATED OLFACTORY SIGNALING REGULATOR"/>
    <property type="match status" value="1"/>
</dbReference>
<feature type="compositionally biased region" description="Basic and acidic residues" evidence="1">
    <location>
        <begin position="101"/>
        <end position="115"/>
    </location>
</feature>
<evidence type="ECO:0000256" key="1">
    <source>
        <dbReference type="SAM" id="MobiDB-lite"/>
    </source>
</evidence>
<proteinExistence type="predicted"/>
<dbReference type="AlphaFoldDB" id="A0ABD3S336"/>
<dbReference type="EMBL" id="JBJXBP010000007">
    <property type="protein sequence ID" value="KAL3818812.1"/>
    <property type="molecule type" value="Genomic_DNA"/>
</dbReference>
<gene>
    <name evidence="2" type="ORF">ACJIZ3_004717</name>
</gene>
<reference evidence="2 3" key="1">
    <citation type="submission" date="2024-12" db="EMBL/GenBank/DDBJ databases">
        <title>The unique morphological basis and parallel evolutionary history of personate flowers in Penstemon.</title>
        <authorList>
            <person name="Depatie T.H."/>
            <person name="Wessinger C.A."/>
        </authorList>
    </citation>
    <scope>NUCLEOTIDE SEQUENCE [LARGE SCALE GENOMIC DNA]</scope>
    <source>
        <strain evidence="2">WTNN_2</strain>
        <tissue evidence="2">Leaf</tissue>
    </source>
</reference>
<protein>
    <submittedName>
        <fullName evidence="2">Uncharacterized protein</fullName>
    </submittedName>
</protein>
<sequence length="245" mass="26610">MGACATKFQVLKDGGDAPAPAPESVEISTKEVSVADISSKEVAPVEDLVAAAEDDEAKRQSLGNLFDKNEGAKGAPEEVKEAVVDVDAPVKAETEILPAKDGLKIETSEEKKTVEVKPAIKVAEAETSQTKIEEKVEDKQVVEPLKPEIPEAKKPETQEAKKPEAPEAKKPEIPEKKPETPESKKPETPEAKKPETPEAKKPETPESKKPETPEVKKPETPEKKPETPEEIKPEILEKKPEISKA</sequence>
<comment type="caution">
    <text evidence="2">The sequence shown here is derived from an EMBL/GenBank/DDBJ whole genome shotgun (WGS) entry which is preliminary data.</text>
</comment>
<organism evidence="2 3">
    <name type="scientific">Penstemon smallii</name>
    <dbReference type="NCBI Taxonomy" id="265156"/>
    <lineage>
        <taxon>Eukaryota</taxon>
        <taxon>Viridiplantae</taxon>
        <taxon>Streptophyta</taxon>
        <taxon>Embryophyta</taxon>
        <taxon>Tracheophyta</taxon>
        <taxon>Spermatophyta</taxon>
        <taxon>Magnoliopsida</taxon>
        <taxon>eudicotyledons</taxon>
        <taxon>Gunneridae</taxon>
        <taxon>Pentapetalae</taxon>
        <taxon>asterids</taxon>
        <taxon>lamiids</taxon>
        <taxon>Lamiales</taxon>
        <taxon>Plantaginaceae</taxon>
        <taxon>Cheloneae</taxon>
        <taxon>Penstemon</taxon>
    </lineage>
</organism>
<accession>A0ABD3S336</accession>
<dbReference type="PANTHER" id="PTHR47641">
    <property type="entry name" value="PERIAXIN-LIKE"/>
    <property type="match status" value="1"/>
</dbReference>
<feature type="region of interest" description="Disordered" evidence="1">
    <location>
        <begin position="101"/>
        <end position="245"/>
    </location>
</feature>
<keyword evidence="3" id="KW-1185">Reference proteome</keyword>
<feature type="compositionally biased region" description="Basic and acidic residues" evidence="1">
    <location>
        <begin position="131"/>
        <end position="245"/>
    </location>
</feature>
<evidence type="ECO:0000313" key="3">
    <source>
        <dbReference type="Proteomes" id="UP001634393"/>
    </source>
</evidence>
<name>A0ABD3S336_9LAMI</name>
<dbReference type="Proteomes" id="UP001634393">
    <property type="component" value="Unassembled WGS sequence"/>
</dbReference>